<organism evidence="1 2">
    <name type="scientific">Pleomassaria siparia CBS 279.74</name>
    <dbReference type="NCBI Taxonomy" id="1314801"/>
    <lineage>
        <taxon>Eukaryota</taxon>
        <taxon>Fungi</taxon>
        <taxon>Dikarya</taxon>
        <taxon>Ascomycota</taxon>
        <taxon>Pezizomycotina</taxon>
        <taxon>Dothideomycetes</taxon>
        <taxon>Pleosporomycetidae</taxon>
        <taxon>Pleosporales</taxon>
        <taxon>Pleomassariaceae</taxon>
        <taxon>Pleomassaria</taxon>
    </lineage>
</organism>
<dbReference type="AlphaFoldDB" id="A0A6G1KGE7"/>
<dbReference type="OrthoDB" id="3799016at2759"/>
<dbReference type="EMBL" id="MU005766">
    <property type="protein sequence ID" value="KAF2711976.1"/>
    <property type="molecule type" value="Genomic_DNA"/>
</dbReference>
<protein>
    <submittedName>
        <fullName evidence="1">Uncharacterized protein</fullName>
    </submittedName>
</protein>
<evidence type="ECO:0000313" key="1">
    <source>
        <dbReference type="EMBL" id="KAF2711976.1"/>
    </source>
</evidence>
<accession>A0A6G1KGE7</accession>
<evidence type="ECO:0000313" key="2">
    <source>
        <dbReference type="Proteomes" id="UP000799428"/>
    </source>
</evidence>
<name>A0A6G1KGE7_9PLEO</name>
<gene>
    <name evidence="1" type="ORF">K504DRAFT_464075</name>
</gene>
<keyword evidence="2" id="KW-1185">Reference proteome</keyword>
<sequence>MGPTKKLIHALHSPISRPQTPPDEALDDSFSDSAYFSSPATTSPNSQVQNALFSCLSHFEYLILAAQPSEEQMEQILFYLEEVARILSALEAQSRKSNDHFCVHGEGETRLVAGSASFDTSSIHSSPPRMHDSAYYSSYEGHTGIGPDVASEKYVAAVQSYIEGVMEHTKGLKRRMEEIKELNCIQTEIIKDLREQLRAEKEATKAQPTQMEEDMAEKTERTGFWTAVGEALDQVGDMTWEW</sequence>
<reference evidence="1" key="1">
    <citation type="journal article" date="2020" name="Stud. Mycol.">
        <title>101 Dothideomycetes genomes: a test case for predicting lifestyles and emergence of pathogens.</title>
        <authorList>
            <person name="Haridas S."/>
            <person name="Albert R."/>
            <person name="Binder M."/>
            <person name="Bloem J."/>
            <person name="Labutti K."/>
            <person name="Salamov A."/>
            <person name="Andreopoulos B."/>
            <person name="Baker S."/>
            <person name="Barry K."/>
            <person name="Bills G."/>
            <person name="Bluhm B."/>
            <person name="Cannon C."/>
            <person name="Castanera R."/>
            <person name="Culley D."/>
            <person name="Daum C."/>
            <person name="Ezra D."/>
            <person name="Gonzalez J."/>
            <person name="Henrissat B."/>
            <person name="Kuo A."/>
            <person name="Liang C."/>
            <person name="Lipzen A."/>
            <person name="Lutzoni F."/>
            <person name="Magnuson J."/>
            <person name="Mondo S."/>
            <person name="Nolan M."/>
            <person name="Ohm R."/>
            <person name="Pangilinan J."/>
            <person name="Park H.-J."/>
            <person name="Ramirez L."/>
            <person name="Alfaro M."/>
            <person name="Sun H."/>
            <person name="Tritt A."/>
            <person name="Yoshinaga Y."/>
            <person name="Zwiers L.-H."/>
            <person name="Turgeon B."/>
            <person name="Goodwin S."/>
            <person name="Spatafora J."/>
            <person name="Crous P."/>
            <person name="Grigoriev I."/>
        </authorList>
    </citation>
    <scope>NUCLEOTIDE SEQUENCE</scope>
    <source>
        <strain evidence="1">CBS 279.74</strain>
    </source>
</reference>
<dbReference type="Proteomes" id="UP000799428">
    <property type="component" value="Unassembled WGS sequence"/>
</dbReference>
<proteinExistence type="predicted"/>